<feature type="transmembrane region" description="Helical" evidence="8">
    <location>
        <begin position="125"/>
        <end position="143"/>
    </location>
</feature>
<evidence type="ECO:0000256" key="8">
    <source>
        <dbReference type="SAM" id="Phobius"/>
    </source>
</evidence>
<feature type="compositionally biased region" description="Polar residues" evidence="7">
    <location>
        <begin position="1"/>
        <end position="14"/>
    </location>
</feature>
<evidence type="ECO:0000256" key="2">
    <source>
        <dbReference type="ARBA" id="ARBA00007015"/>
    </source>
</evidence>
<evidence type="ECO:0000313" key="9">
    <source>
        <dbReference type="EMBL" id="TMW65210.1"/>
    </source>
</evidence>
<evidence type="ECO:0000256" key="6">
    <source>
        <dbReference type="ARBA" id="ARBA00023136"/>
    </source>
</evidence>
<name>A0A8K1CM89_PYTOL</name>
<evidence type="ECO:0000256" key="3">
    <source>
        <dbReference type="ARBA" id="ARBA00022448"/>
    </source>
</evidence>
<dbReference type="PANTHER" id="PTHR31585">
    <property type="entry name" value="FOLATE-BIOPTERIN TRANSPORTER 1, CHLOROPLASTIC"/>
    <property type="match status" value="1"/>
</dbReference>
<dbReference type="Pfam" id="PF03092">
    <property type="entry name" value="BT1"/>
    <property type="match status" value="1"/>
</dbReference>
<dbReference type="AlphaFoldDB" id="A0A8K1CM89"/>
<feature type="transmembrane region" description="Helical" evidence="8">
    <location>
        <begin position="536"/>
        <end position="558"/>
    </location>
</feature>
<comment type="subcellular location">
    <subcellularLocation>
        <location evidence="1">Membrane</location>
        <topology evidence="1">Multi-pass membrane protein</topology>
    </subcellularLocation>
</comment>
<dbReference type="SUPFAM" id="SSF103473">
    <property type="entry name" value="MFS general substrate transporter"/>
    <property type="match status" value="1"/>
</dbReference>
<protein>
    <submittedName>
        <fullName evidence="9">Uncharacterized protein</fullName>
    </submittedName>
</protein>
<evidence type="ECO:0000313" key="10">
    <source>
        <dbReference type="Proteomes" id="UP000794436"/>
    </source>
</evidence>
<keyword evidence="10" id="KW-1185">Reference proteome</keyword>
<dbReference type="GO" id="GO:0016020">
    <property type="term" value="C:membrane"/>
    <property type="evidence" value="ECO:0007669"/>
    <property type="project" value="UniProtKB-SubCell"/>
</dbReference>
<keyword evidence="3" id="KW-0813">Transport</keyword>
<keyword evidence="5 8" id="KW-1133">Transmembrane helix</keyword>
<dbReference type="EMBL" id="SPLM01000038">
    <property type="protein sequence ID" value="TMW65210.1"/>
    <property type="molecule type" value="Genomic_DNA"/>
</dbReference>
<evidence type="ECO:0000256" key="5">
    <source>
        <dbReference type="ARBA" id="ARBA00022989"/>
    </source>
</evidence>
<organism evidence="9 10">
    <name type="scientific">Pythium oligandrum</name>
    <name type="common">Mycoparasitic fungus</name>
    <dbReference type="NCBI Taxonomy" id="41045"/>
    <lineage>
        <taxon>Eukaryota</taxon>
        <taxon>Sar</taxon>
        <taxon>Stramenopiles</taxon>
        <taxon>Oomycota</taxon>
        <taxon>Peronosporomycetes</taxon>
        <taxon>Pythiales</taxon>
        <taxon>Pythiaceae</taxon>
        <taxon>Pythium</taxon>
    </lineage>
</organism>
<reference evidence="9" key="1">
    <citation type="submission" date="2019-03" db="EMBL/GenBank/DDBJ databases">
        <title>Long read genome sequence of the mycoparasitic Pythium oligandrum ATCC 38472 isolated from sugarbeet rhizosphere.</title>
        <authorList>
            <person name="Gaulin E."/>
        </authorList>
    </citation>
    <scope>NUCLEOTIDE SEQUENCE</scope>
    <source>
        <strain evidence="9">ATCC 38472_TT</strain>
    </source>
</reference>
<feature type="transmembrane region" description="Helical" evidence="8">
    <location>
        <begin position="234"/>
        <end position="256"/>
    </location>
</feature>
<keyword evidence="6 8" id="KW-0472">Membrane</keyword>
<sequence length="626" mass="70408">MLQSASTFRPSSQLGPLRRPEPRNIVRFNTDTLPEEDTRLAPGDPMPFFHKRHIGLFISVICAGMLASLLKRGILPLMQSEFGLKPYQRESAEVILMMPWSFSFLFGFFSDALPFMGSRWRSYMIMGWYVTAIALLFMSYFHYYMQKKVAKGTHDPAKDVSMYMFMLFFACFGNITSIVIGESYAVVQEKRYPRARRGHFVANLLFIQYAAEGVGQIITDFAIVNITKDGVKPLLSFQVLLLILCFFSLVPILALASHFHPAYDIGKEGELDLDYESARSMETMTTLDELAYSSKQQLAVLMSPQQLDRIPFEEQVQAFTKHMRTHLLIVWHTLRKQSTWHVVVSLCLFVFFSEFTLKYPHLQLDRWYGVSFKTESTCKILAEVMCCFGIYIWKVACSNTDWRRLFALSFVCLMVIPQMAAYILAAFNVGRKVGIYTLVSSTRGFVRAILVILEIVMVIEIAPMCGEASAVGAIVSVNTIMRLVSTTFSNTIGYVFGSKVLLTLKAADFMTNSTDLEAAKDEESATNKVAKSQKQLVATALVLCYCIRLMALSGLLCAPKQKHTLQLLMKTGRESTRYAVMTLGMLLTAILISMIVNALVLKPSITCQQAMGGMGCKNVHPSMVGQ</sequence>
<feature type="transmembrane region" description="Helical" evidence="8">
    <location>
        <begin position="54"/>
        <end position="74"/>
    </location>
</feature>
<feature type="region of interest" description="Disordered" evidence="7">
    <location>
        <begin position="1"/>
        <end position="20"/>
    </location>
</feature>
<dbReference type="Proteomes" id="UP000794436">
    <property type="component" value="Unassembled WGS sequence"/>
</dbReference>
<comment type="similarity">
    <text evidence="2">Belongs to the major facilitator superfamily. Folate-biopterin transporter (TC 2.A.71) family.</text>
</comment>
<feature type="transmembrane region" description="Helical" evidence="8">
    <location>
        <begin position="578"/>
        <end position="601"/>
    </location>
</feature>
<feature type="transmembrane region" description="Helical" evidence="8">
    <location>
        <begin position="338"/>
        <end position="357"/>
    </location>
</feature>
<dbReference type="InterPro" id="IPR036259">
    <property type="entry name" value="MFS_trans_sf"/>
</dbReference>
<dbReference type="PANTHER" id="PTHR31585:SF5">
    <property type="entry name" value="RNA-BINDING S4 DOMAIN-CONTAINING PROTEIN"/>
    <property type="match status" value="1"/>
</dbReference>
<feature type="transmembrane region" description="Helical" evidence="8">
    <location>
        <begin position="405"/>
        <end position="427"/>
    </location>
</feature>
<dbReference type="OrthoDB" id="107786at2759"/>
<gene>
    <name evidence="9" type="ORF">Poli38472_009377</name>
</gene>
<evidence type="ECO:0000256" key="7">
    <source>
        <dbReference type="SAM" id="MobiDB-lite"/>
    </source>
</evidence>
<proteinExistence type="inferred from homology"/>
<feature type="transmembrane region" description="Helical" evidence="8">
    <location>
        <begin position="163"/>
        <end position="187"/>
    </location>
</feature>
<dbReference type="Gene3D" id="1.20.1250.20">
    <property type="entry name" value="MFS general substrate transporter like domains"/>
    <property type="match status" value="1"/>
</dbReference>
<feature type="transmembrane region" description="Helical" evidence="8">
    <location>
        <begin position="94"/>
        <end position="113"/>
    </location>
</feature>
<comment type="caution">
    <text evidence="9">The sequence shown here is derived from an EMBL/GenBank/DDBJ whole genome shotgun (WGS) entry which is preliminary data.</text>
</comment>
<accession>A0A8K1CM89</accession>
<feature type="transmembrane region" description="Helical" evidence="8">
    <location>
        <begin position="448"/>
        <end position="475"/>
    </location>
</feature>
<keyword evidence="4 8" id="KW-0812">Transmembrane</keyword>
<evidence type="ECO:0000256" key="4">
    <source>
        <dbReference type="ARBA" id="ARBA00022692"/>
    </source>
</evidence>
<dbReference type="InterPro" id="IPR039309">
    <property type="entry name" value="BT1"/>
</dbReference>
<evidence type="ECO:0000256" key="1">
    <source>
        <dbReference type="ARBA" id="ARBA00004141"/>
    </source>
</evidence>